<name>A0A4C1ZNT2_EUMVA</name>
<organism evidence="2 3">
    <name type="scientific">Eumeta variegata</name>
    <name type="common">Bagworm moth</name>
    <name type="synonym">Eumeta japonica</name>
    <dbReference type="NCBI Taxonomy" id="151549"/>
    <lineage>
        <taxon>Eukaryota</taxon>
        <taxon>Metazoa</taxon>
        <taxon>Ecdysozoa</taxon>
        <taxon>Arthropoda</taxon>
        <taxon>Hexapoda</taxon>
        <taxon>Insecta</taxon>
        <taxon>Pterygota</taxon>
        <taxon>Neoptera</taxon>
        <taxon>Endopterygota</taxon>
        <taxon>Lepidoptera</taxon>
        <taxon>Glossata</taxon>
        <taxon>Ditrysia</taxon>
        <taxon>Tineoidea</taxon>
        <taxon>Psychidae</taxon>
        <taxon>Oiketicinae</taxon>
        <taxon>Eumeta</taxon>
    </lineage>
</organism>
<dbReference type="AlphaFoldDB" id="A0A4C1ZNT2"/>
<feature type="compositionally biased region" description="Low complexity" evidence="1">
    <location>
        <begin position="33"/>
        <end position="47"/>
    </location>
</feature>
<reference evidence="2 3" key="1">
    <citation type="journal article" date="2019" name="Commun. Biol.">
        <title>The bagworm genome reveals a unique fibroin gene that provides high tensile strength.</title>
        <authorList>
            <person name="Kono N."/>
            <person name="Nakamura H."/>
            <person name="Ohtoshi R."/>
            <person name="Tomita M."/>
            <person name="Numata K."/>
            <person name="Arakawa K."/>
        </authorList>
    </citation>
    <scope>NUCLEOTIDE SEQUENCE [LARGE SCALE GENOMIC DNA]</scope>
</reference>
<evidence type="ECO:0000313" key="3">
    <source>
        <dbReference type="Proteomes" id="UP000299102"/>
    </source>
</evidence>
<sequence>MPANTPWPATAQLAQLRNSARSPPDPDAPLNLSKQRSPSPQQQQQQPARHPASMMPSFMPYNPDEYIPHKEEDFNAACNSGTHRHDRYQDRESDRNRIEEWVQNREQVWVLKSKTIQDPIAP</sequence>
<comment type="caution">
    <text evidence="2">The sequence shown here is derived from an EMBL/GenBank/DDBJ whole genome shotgun (WGS) entry which is preliminary data.</text>
</comment>
<protein>
    <submittedName>
        <fullName evidence="2">Uncharacterized protein</fullName>
    </submittedName>
</protein>
<evidence type="ECO:0000313" key="2">
    <source>
        <dbReference type="EMBL" id="GBP89428.1"/>
    </source>
</evidence>
<proteinExistence type="predicted"/>
<gene>
    <name evidence="2" type="ORF">EVAR_84685_1</name>
</gene>
<accession>A0A4C1ZNT2</accession>
<feature type="compositionally biased region" description="Polar residues" evidence="1">
    <location>
        <begin position="12"/>
        <end position="21"/>
    </location>
</feature>
<dbReference type="Proteomes" id="UP000299102">
    <property type="component" value="Unassembled WGS sequence"/>
</dbReference>
<keyword evidence="3" id="KW-1185">Reference proteome</keyword>
<dbReference type="EMBL" id="BGZK01002002">
    <property type="protein sequence ID" value="GBP89428.1"/>
    <property type="molecule type" value="Genomic_DNA"/>
</dbReference>
<feature type="region of interest" description="Disordered" evidence="1">
    <location>
        <begin position="1"/>
        <end position="68"/>
    </location>
</feature>
<dbReference type="OrthoDB" id="7489116at2759"/>
<evidence type="ECO:0000256" key="1">
    <source>
        <dbReference type="SAM" id="MobiDB-lite"/>
    </source>
</evidence>
<feature type="region of interest" description="Disordered" evidence="1">
    <location>
        <begin position="76"/>
        <end position="95"/>
    </location>
</feature>